<evidence type="ECO:0000256" key="1">
    <source>
        <dbReference type="ARBA" id="ARBA00022857"/>
    </source>
</evidence>
<dbReference type="Gene3D" id="3.40.50.720">
    <property type="entry name" value="NAD(P)-binding Rossmann-like Domain"/>
    <property type="match status" value="1"/>
</dbReference>
<reference evidence="4" key="1">
    <citation type="journal article" date="2021" name="Nat. Commun.">
        <title>Genetic determinants of endophytism in the Arabidopsis root mycobiome.</title>
        <authorList>
            <person name="Mesny F."/>
            <person name="Miyauchi S."/>
            <person name="Thiergart T."/>
            <person name="Pickel B."/>
            <person name="Atanasova L."/>
            <person name="Karlsson M."/>
            <person name="Huettel B."/>
            <person name="Barry K.W."/>
            <person name="Haridas S."/>
            <person name="Chen C."/>
            <person name="Bauer D."/>
            <person name="Andreopoulos W."/>
            <person name="Pangilinan J."/>
            <person name="LaButti K."/>
            <person name="Riley R."/>
            <person name="Lipzen A."/>
            <person name="Clum A."/>
            <person name="Drula E."/>
            <person name="Henrissat B."/>
            <person name="Kohler A."/>
            <person name="Grigoriev I.V."/>
            <person name="Martin F.M."/>
            <person name="Hacquard S."/>
        </authorList>
    </citation>
    <scope>NUCLEOTIDE SEQUENCE</scope>
    <source>
        <strain evidence="4">MPI-CAGE-CH-0243</strain>
    </source>
</reference>
<evidence type="ECO:0000256" key="2">
    <source>
        <dbReference type="ARBA" id="ARBA00023002"/>
    </source>
</evidence>
<dbReference type="InterPro" id="IPR008030">
    <property type="entry name" value="NmrA-like"/>
</dbReference>
<dbReference type="SUPFAM" id="SSF51735">
    <property type="entry name" value="NAD(P)-binding Rossmann-fold domains"/>
    <property type="match status" value="1"/>
</dbReference>
<feature type="domain" description="NmrA-like" evidence="3">
    <location>
        <begin position="9"/>
        <end position="260"/>
    </location>
</feature>
<sequence>MTTQSPIPKKVLVFGGTGLIGRDILAALIDAKSSFDKIGIFTSENTVQSKEAEINRAKSHGVEIVVGDVDSEDDVKKAYQDYDTVVSALGRNVILTQIPLLKLAESSSTIHTFYPSEYGTDIEYGPSSATEKPHQLKLQVRKHIREHVKKLNVTYLVTGPYSDLYIGKLGGEAEAAGSFDVNAKKAILLGSGDEKVSFTTQKDVGTLLVAALQTPPKENPRVLKVNSFTTTPKAILAEYEKQTGAKWNVKYTELDKLRELEKQYWDAQKPFATAFTLRRIWTEGGTLYDERDNEKIGEPKLESLEDQVKQAVDKAKKASL</sequence>
<dbReference type="Gene3D" id="3.90.25.10">
    <property type="entry name" value="UDP-galactose 4-epimerase, domain 1"/>
    <property type="match status" value="1"/>
</dbReference>
<dbReference type="GO" id="GO:0016491">
    <property type="term" value="F:oxidoreductase activity"/>
    <property type="evidence" value="ECO:0007669"/>
    <property type="project" value="UniProtKB-KW"/>
</dbReference>
<protein>
    <recommendedName>
        <fullName evidence="3">NmrA-like domain-containing protein</fullName>
    </recommendedName>
</protein>
<keyword evidence="1" id="KW-0521">NADP</keyword>
<name>A0A9P9CZT9_9PLEO</name>
<proteinExistence type="predicted"/>
<dbReference type="Proteomes" id="UP000700596">
    <property type="component" value="Unassembled WGS sequence"/>
</dbReference>
<gene>
    <name evidence="4" type="ORF">B0J11DRAFT_544624</name>
</gene>
<accession>A0A9P9CZT9</accession>
<dbReference type="InterPro" id="IPR051609">
    <property type="entry name" value="NmrA/Isoflavone_reductase-like"/>
</dbReference>
<dbReference type="AlphaFoldDB" id="A0A9P9CZT9"/>
<evidence type="ECO:0000313" key="5">
    <source>
        <dbReference type="Proteomes" id="UP000700596"/>
    </source>
</evidence>
<comment type="caution">
    <text evidence="4">The sequence shown here is derived from an EMBL/GenBank/DDBJ whole genome shotgun (WGS) entry which is preliminary data.</text>
</comment>
<dbReference type="EMBL" id="JAGMWT010000029">
    <property type="protein sequence ID" value="KAH7110098.1"/>
    <property type="molecule type" value="Genomic_DNA"/>
</dbReference>
<dbReference type="InterPro" id="IPR036291">
    <property type="entry name" value="NAD(P)-bd_dom_sf"/>
</dbReference>
<evidence type="ECO:0000259" key="3">
    <source>
        <dbReference type="Pfam" id="PF05368"/>
    </source>
</evidence>
<organism evidence="4 5">
    <name type="scientific">Dendryphion nanum</name>
    <dbReference type="NCBI Taxonomy" id="256645"/>
    <lineage>
        <taxon>Eukaryota</taxon>
        <taxon>Fungi</taxon>
        <taxon>Dikarya</taxon>
        <taxon>Ascomycota</taxon>
        <taxon>Pezizomycotina</taxon>
        <taxon>Dothideomycetes</taxon>
        <taxon>Pleosporomycetidae</taxon>
        <taxon>Pleosporales</taxon>
        <taxon>Torulaceae</taxon>
        <taxon>Dendryphion</taxon>
    </lineage>
</organism>
<evidence type="ECO:0000313" key="4">
    <source>
        <dbReference type="EMBL" id="KAH7110098.1"/>
    </source>
</evidence>
<dbReference type="PANTHER" id="PTHR47706">
    <property type="entry name" value="NMRA-LIKE FAMILY PROTEIN"/>
    <property type="match status" value="1"/>
</dbReference>
<dbReference type="OrthoDB" id="419598at2759"/>
<dbReference type="PANTHER" id="PTHR47706:SF11">
    <property type="entry name" value="ISOFLAVONE REDUCTASE FAMILY PROTEIN (AFU_ORTHOLOGUE AFUA_1G12510)"/>
    <property type="match status" value="1"/>
</dbReference>
<dbReference type="Pfam" id="PF05368">
    <property type="entry name" value="NmrA"/>
    <property type="match status" value="1"/>
</dbReference>
<keyword evidence="2" id="KW-0560">Oxidoreductase</keyword>
<keyword evidence="5" id="KW-1185">Reference proteome</keyword>